<dbReference type="Pfam" id="PF01594">
    <property type="entry name" value="AI-2E_transport"/>
    <property type="match status" value="1"/>
</dbReference>
<feature type="transmembrane region" description="Helical" evidence="6">
    <location>
        <begin position="236"/>
        <end position="264"/>
    </location>
</feature>
<reference evidence="7 8" key="1">
    <citation type="submission" date="2019-08" db="EMBL/GenBank/DDBJ databases">
        <title>Complete genome sequence of Kushneria sp. YCWA18, a halophilic phosphate-solubilizing bacterium isolated from Daqiao saltern in China.</title>
        <authorList>
            <person name="Du G.-X."/>
            <person name="Qu L.-Y."/>
        </authorList>
    </citation>
    <scope>NUCLEOTIDE SEQUENCE [LARGE SCALE GENOMIC DNA]</scope>
    <source>
        <strain evidence="7 8">YCWA18</strain>
    </source>
</reference>
<feature type="transmembrane region" description="Helical" evidence="6">
    <location>
        <begin position="150"/>
        <end position="173"/>
    </location>
</feature>
<dbReference type="PANTHER" id="PTHR21716">
    <property type="entry name" value="TRANSMEMBRANE PROTEIN"/>
    <property type="match status" value="1"/>
</dbReference>
<keyword evidence="5 6" id="KW-0472">Membrane</keyword>
<feature type="transmembrane region" description="Helical" evidence="6">
    <location>
        <begin position="205"/>
        <end position="230"/>
    </location>
</feature>
<comment type="similarity">
    <text evidence="2">Belongs to the autoinducer-2 exporter (AI-2E) (TC 2.A.86) family.</text>
</comment>
<sequence length="367" mass="40181">MSRSTEPRHPSLYTRRVWIAALIAASVIIVLTLLFLGCEILLLIFAGLLMALLISLPTDWLCRHTFLSRRWSLVVVIGGLIALLAAFMMNFATNALQQFHQMSQVLPQSIDHLEQQMRHWPFGDRLVSHLEQHGSASDLLRSWLTRVETVLSSTFGALINTVVVIFIGLYIAIEPDTYRKGVLALIPPQRRQGSRVLMKEVRNKLSWWLIGQLVSMSVVGILTGIGLWLLGIPLALSLGLLAALMEFIPNFGPLLAAGAALLVAFSQDPEALWHVAVLYTGIQFVESYLLTPWVQREAVEIPPGLLIAVQLALGLLAGILGLLVAAPLTALGMVLIQRLYVEGWLGEGAIPSSPETASASADEEKGH</sequence>
<evidence type="ECO:0000256" key="3">
    <source>
        <dbReference type="ARBA" id="ARBA00022692"/>
    </source>
</evidence>
<dbReference type="KEGG" id="kuy:FY550_10780"/>
<comment type="subcellular location">
    <subcellularLocation>
        <location evidence="1">Membrane</location>
        <topology evidence="1">Multi-pass membrane protein</topology>
    </subcellularLocation>
</comment>
<dbReference type="EMBL" id="CP043420">
    <property type="protein sequence ID" value="QEL11567.1"/>
    <property type="molecule type" value="Genomic_DNA"/>
</dbReference>
<keyword evidence="8" id="KW-1185">Reference proteome</keyword>
<feature type="transmembrane region" description="Helical" evidence="6">
    <location>
        <begin position="271"/>
        <end position="291"/>
    </location>
</feature>
<keyword evidence="4 6" id="KW-1133">Transmembrane helix</keyword>
<gene>
    <name evidence="7" type="ORF">FY550_10780</name>
</gene>
<evidence type="ECO:0000313" key="7">
    <source>
        <dbReference type="EMBL" id="QEL11567.1"/>
    </source>
</evidence>
<proteinExistence type="inferred from homology"/>
<dbReference type="InterPro" id="IPR002549">
    <property type="entry name" value="AI-2E-like"/>
</dbReference>
<evidence type="ECO:0000256" key="4">
    <source>
        <dbReference type="ARBA" id="ARBA00022989"/>
    </source>
</evidence>
<dbReference type="GO" id="GO:0055085">
    <property type="term" value="P:transmembrane transport"/>
    <property type="evidence" value="ECO:0007669"/>
    <property type="project" value="TreeGrafter"/>
</dbReference>
<dbReference type="Proteomes" id="UP000322553">
    <property type="component" value="Chromosome"/>
</dbReference>
<keyword evidence="3 6" id="KW-0812">Transmembrane</keyword>
<organism evidence="7 8">
    <name type="scientific">Kushneria phosphatilytica</name>
    <dbReference type="NCBI Taxonomy" id="657387"/>
    <lineage>
        <taxon>Bacteria</taxon>
        <taxon>Pseudomonadati</taxon>
        <taxon>Pseudomonadota</taxon>
        <taxon>Gammaproteobacteria</taxon>
        <taxon>Oceanospirillales</taxon>
        <taxon>Halomonadaceae</taxon>
        <taxon>Kushneria</taxon>
    </lineage>
</organism>
<evidence type="ECO:0000313" key="8">
    <source>
        <dbReference type="Proteomes" id="UP000322553"/>
    </source>
</evidence>
<dbReference type="RefSeq" id="WP_149054523.1">
    <property type="nucleotide sequence ID" value="NZ_CP043420.1"/>
</dbReference>
<feature type="transmembrane region" description="Helical" evidence="6">
    <location>
        <begin position="73"/>
        <end position="92"/>
    </location>
</feature>
<feature type="transmembrane region" description="Helical" evidence="6">
    <location>
        <begin position="12"/>
        <end position="34"/>
    </location>
</feature>
<evidence type="ECO:0000256" key="2">
    <source>
        <dbReference type="ARBA" id="ARBA00009773"/>
    </source>
</evidence>
<evidence type="ECO:0000256" key="6">
    <source>
        <dbReference type="SAM" id="Phobius"/>
    </source>
</evidence>
<dbReference type="PANTHER" id="PTHR21716:SF62">
    <property type="entry name" value="TRANSPORT PROTEIN YDBI-RELATED"/>
    <property type="match status" value="1"/>
</dbReference>
<accession>A0A5C1A0M8</accession>
<evidence type="ECO:0000256" key="5">
    <source>
        <dbReference type="ARBA" id="ARBA00023136"/>
    </source>
</evidence>
<evidence type="ECO:0000256" key="1">
    <source>
        <dbReference type="ARBA" id="ARBA00004141"/>
    </source>
</evidence>
<protein>
    <submittedName>
        <fullName evidence="7">AI-2E family transporter</fullName>
    </submittedName>
</protein>
<dbReference type="AlphaFoldDB" id="A0A5C1A0M8"/>
<feature type="transmembrane region" description="Helical" evidence="6">
    <location>
        <begin position="40"/>
        <end position="61"/>
    </location>
</feature>
<dbReference type="GO" id="GO:0016020">
    <property type="term" value="C:membrane"/>
    <property type="evidence" value="ECO:0007669"/>
    <property type="project" value="UniProtKB-SubCell"/>
</dbReference>
<feature type="transmembrane region" description="Helical" evidence="6">
    <location>
        <begin position="311"/>
        <end position="336"/>
    </location>
</feature>
<name>A0A5C1A0M8_9GAMM</name>